<organism evidence="1">
    <name type="scientific">Ligilactobacillus ruminis</name>
    <dbReference type="NCBI Taxonomy" id="1623"/>
    <lineage>
        <taxon>Bacteria</taxon>
        <taxon>Bacillati</taxon>
        <taxon>Bacillota</taxon>
        <taxon>Bacilli</taxon>
        <taxon>Lactobacillales</taxon>
        <taxon>Lactobacillaceae</taxon>
        <taxon>Ligilactobacillus</taxon>
    </lineage>
</organism>
<reference evidence="1" key="1">
    <citation type="journal article" date="2019" name="Nat. Med.">
        <title>A library of human gut bacterial isolates paired with longitudinal multiomics data enables mechanistic microbiome research.</title>
        <authorList>
            <person name="Poyet M."/>
            <person name="Groussin M."/>
            <person name="Gibbons S.M."/>
            <person name="Avila-Pacheco J."/>
            <person name="Jiang X."/>
            <person name="Kearney S.M."/>
            <person name="Perrotta A.R."/>
            <person name="Berdy B."/>
            <person name="Zhao S."/>
            <person name="Lieberman T.D."/>
            <person name="Swanson P.K."/>
            <person name="Smith M."/>
            <person name="Roesemann S."/>
            <person name="Alexander J.E."/>
            <person name="Rich S.A."/>
            <person name="Livny J."/>
            <person name="Vlamakis H."/>
            <person name="Clish C."/>
            <person name="Bullock K."/>
            <person name="Deik A."/>
            <person name="Scott J."/>
            <person name="Pierce K.A."/>
            <person name="Xavier R.J."/>
            <person name="Alm E.J."/>
        </authorList>
    </citation>
    <scope>NUCLEOTIDE SEQUENCE</scope>
    <source>
        <strain evidence="1">BIOML-A18</strain>
    </source>
</reference>
<protein>
    <submittedName>
        <fullName evidence="1">Uncharacterized protein</fullName>
    </submittedName>
</protein>
<proteinExistence type="predicted"/>
<sequence>MKIISKSRIGMASDKLDCDEFMKNQNKIRATLLRIMRNSAGVRLRCSEIF</sequence>
<comment type="caution">
    <text evidence="1">The sequence shown here is derived from an EMBL/GenBank/DDBJ whole genome shotgun (WGS) entry which is preliminary data.</text>
</comment>
<dbReference type="AlphaFoldDB" id="A0A6A8HWU0"/>
<name>A0A6A8HWU0_9LACO</name>
<dbReference type="RefSeq" id="WP_003697708.1">
    <property type="nucleotide sequence ID" value="NZ_CABKOX010000001.1"/>
</dbReference>
<gene>
    <name evidence="1" type="ORF">GKC89_09340</name>
</gene>
<accession>A0A6A8HWU0</accession>
<evidence type="ECO:0000313" key="1">
    <source>
        <dbReference type="EMBL" id="MSA69280.1"/>
    </source>
</evidence>
<dbReference type="EMBL" id="WKOD01000035">
    <property type="protein sequence ID" value="MSA69280.1"/>
    <property type="molecule type" value="Genomic_DNA"/>
</dbReference>